<keyword evidence="2" id="KW-1185">Reference proteome</keyword>
<organism evidence="1 2">
    <name type="scientific">Photobacterium atrarenae</name>
    <dbReference type="NCBI Taxonomy" id="865757"/>
    <lineage>
        <taxon>Bacteria</taxon>
        <taxon>Pseudomonadati</taxon>
        <taxon>Pseudomonadota</taxon>
        <taxon>Gammaproteobacteria</taxon>
        <taxon>Vibrionales</taxon>
        <taxon>Vibrionaceae</taxon>
        <taxon>Photobacterium</taxon>
    </lineage>
</organism>
<dbReference type="EMBL" id="CP101508">
    <property type="protein sequence ID" value="UTV26478.1"/>
    <property type="molecule type" value="Genomic_DNA"/>
</dbReference>
<sequence length="347" mass="36608">MSLPEVTGNYAVGTAEVLLAGAVNTAVSSFAGLAGIVDLALGGDLSSSAALIEKIQANYSYIPGSTGAQMITEDLAEYVNAYEQTMSAAGDSVLDATGSPLAATLTHKSVEIAATLVGGSSVLKSAKGLKVVPNKAPPGQFHSNGLPIKIERVVDAKPELSDVTKGVDDVLTESGNVVSSNTKATIAGVSNKIHIPDGINVARFEGLVDEFAGFRSARGFNKWKQSLVDEGLTQAQIQEAVYQGSLKRGENLWKGDWKRYYEEISGTQYPGQPSHAHHLVEKGSSSPAAIENRSILEEVGINPLLNRENLTWAPNITGQHGAIPQGQLLELLAPVRGDRDEIINVLQ</sequence>
<gene>
    <name evidence="1" type="ORF">NNL38_08815</name>
</gene>
<protein>
    <recommendedName>
        <fullName evidence="3">HNH endonuclease</fullName>
    </recommendedName>
</protein>
<accession>A0ABY5GC30</accession>
<evidence type="ECO:0000313" key="1">
    <source>
        <dbReference type="EMBL" id="UTV26478.1"/>
    </source>
</evidence>
<name>A0ABY5GC30_9GAMM</name>
<evidence type="ECO:0008006" key="3">
    <source>
        <dbReference type="Google" id="ProtNLM"/>
    </source>
</evidence>
<evidence type="ECO:0000313" key="2">
    <source>
        <dbReference type="Proteomes" id="UP001057998"/>
    </source>
</evidence>
<dbReference type="RefSeq" id="WP_255387689.1">
    <property type="nucleotide sequence ID" value="NZ_CP101508.1"/>
</dbReference>
<reference evidence="1" key="1">
    <citation type="submission" date="2022-07" db="EMBL/GenBank/DDBJ databases">
        <title>Genome sequencing of Photobacterium atrarenae GJH2-4.</title>
        <authorList>
            <person name="Park S.-J."/>
        </authorList>
    </citation>
    <scope>NUCLEOTIDE SEQUENCE</scope>
    <source>
        <strain evidence="1">GJH2-4</strain>
    </source>
</reference>
<proteinExistence type="predicted"/>
<dbReference type="Proteomes" id="UP001057998">
    <property type="component" value="Chromosome 1"/>
</dbReference>